<dbReference type="Gene3D" id="2.40.40.10">
    <property type="entry name" value="RlpA-like domain"/>
    <property type="match status" value="1"/>
</dbReference>
<dbReference type="KEGG" id="fcy:FRACYDRAFT_271800"/>
<dbReference type="SUPFAM" id="SSF50685">
    <property type="entry name" value="Barwin-like endoglucanases"/>
    <property type="match status" value="1"/>
</dbReference>
<feature type="domain" description="Expansin-like EG45" evidence="1">
    <location>
        <begin position="88"/>
        <end position="163"/>
    </location>
</feature>
<evidence type="ECO:0000313" key="3">
    <source>
        <dbReference type="Proteomes" id="UP000095751"/>
    </source>
</evidence>
<dbReference type="EMBL" id="KV784381">
    <property type="protein sequence ID" value="OEU08251.1"/>
    <property type="molecule type" value="Genomic_DNA"/>
</dbReference>
<organism evidence="2 3">
    <name type="scientific">Fragilariopsis cylindrus CCMP1102</name>
    <dbReference type="NCBI Taxonomy" id="635003"/>
    <lineage>
        <taxon>Eukaryota</taxon>
        <taxon>Sar</taxon>
        <taxon>Stramenopiles</taxon>
        <taxon>Ochrophyta</taxon>
        <taxon>Bacillariophyta</taxon>
        <taxon>Bacillariophyceae</taxon>
        <taxon>Bacillariophycidae</taxon>
        <taxon>Bacillariales</taxon>
        <taxon>Bacillariaceae</taxon>
        <taxon>Fragilariopsis</taxon>
    </lineage>
</organism>
<accession>A0A1E7EQL4</accession>
<dbReference type="CDD" id="cd22271">
    <property type="entry name" value="DPBB_EXP_N-like"/>
    <property type="match status" value="1"/>
</dbReference>
<dbReference type="PROSITE" id="PS50842">
    <property type="entry name" value="EXPANSIN_EG45"/>
    <property type="match status" value="1"/>
</dbReference>
<dbReference type="AlphaFoldDB" id="A0A1E7EQL4"/>
<dbReference type="OrthoDB" id="44829at2759"/>
<name>A0A1E7EQL4_9STRA</name>
<sequence length="163" mass="17603">MKFSTTIFTPAAMAIMSIGSVNARIGSDSNQRELSESVKEPTNFMTWWDDKGDYSDSECLHYPYNLTPTMTKSHHYCAVSKDIFNDGEKGAACGDCYEISYDGGKSMGGRTPEGARAGSAKIQVINSGAGGTKHFDCLDGAFSQITGLHTDAMPITYKKISCP</sequence>
<protein>
    <recommendedName>
        <fullName evidence="1">Expansin-like EG45 domain-containing protein</fullName>
    </recommendedName>
</protein>
<gene>
    <name evidence="2" type="ORF">FRACYDRAFT_271800</name>
</gene>
<proteinExistence type="predicted"/>
<reference evidence="2 3" key="1">
    <citation type="submission" date="2016-09" db="EMBL/GenBank/DDBJ databases">
        <title>Extensive genetic diversity and differential bi-allelic expression allows diatom success in the polar Southern Ocean.</title>
        <authorList>
            <consortium name="DOE Joint Genome Institute"/>
            <person name="Mock T."/>
            <person name="Otillar R.P."/>
            <person name="Strauss J."/>
            <person name="Dupont C."/>
            <person name="Frickenhaus S."/>
            <person name="Maumus F."/>
            <person name="Mcmullan M."/>
            <person name="Sanges R."/>
            <person name="Schmutz J."/>
            <person name="Toseland A."/>
            <person name="Valas R."/>
            <person name="Veluchamy A."/>
            <person name="Ward B.J."/>
            <person name="Allen A."/>
            <person name="Barry K."/>
            <person name="Falciatore A."/>
            <person name="Ferrante M."/>
            <person name="Fortunato A.E."/>
            <person name="Gloeckner G."/>
            <person name="Gruber A."/>
            <person name="Hipkin R."/>
            <person name="Janech M."/>
            <person name="Kroth P."/>
            <person name="Leese F."/>
            <person name="Lindquist E."/>
            <person name="Lyon B.R."/>
            <person name="Martin J."/>
            <person name="Mayer C."/>
            <person name="Parker M."/>
            <person name="Quesneville H."/>
            <person name="Raymond J."/>
            <person name="Uhlig C."/>
            <person name="Valentin K.U."/>
            <person name="Worden A.Z."/>
            <person name="Armbrust E.V."/>
            <person name="Bowler C."/>
            <person name="Green B."/>
            <person name="Moulton V."/>
            <person name="Van Oosterhout C."/>
            <person name="Grigoriev I."/>
        </authorList>
    </citation>
    <scope>NUCLEOTIDE SEQUENCE [LARGE SCALE GENOMIC DNA]</scope>
    <source>
        <strain evidence="2 3">CCMP1102</strain>
    </source>
</reference>
<dbReference type="InParanoid" id="A0A1E7EQL4"/>
<keyword evidence="3" id="KW-1185">Reference proteome</keyword>
<dbReference type="Proteomes" id="UP000095751">
    <property type="component" value="Unassembled WGS sequence"/>
</dbReference>
<evidence type="ECO:0000313" key="2">
    <source>
        <dbReference type="EMBL" id="OEU08251.1"/>
    </source>
</evidence>
<evidence type="ECO:0000259" key="1">
    <source>
        <dbReference type="PROSITE" id="PS50842"/>
    </source>
</evidence>
<dbReference type="InterPro" id="IPR036908">
    <property type="entry name" value="RlpA-like_sf"/>
</dbReference>
<dbReference type="InterPro" id="IPR007112">
    <property type="entry name" value="Expansin/allergen_DPBB_dom"/>
</dbReference>